<gene>
    <name evidence="7" type="ORF">F9K24_01675</name>
</gene>
<dbReference type="SUPFAM" id="SSF46626">
    <property type="entry name" value="Cytochrome c"/>
    <property type="match status" value="1"/>
</dbReference>
<evidence type="ECO:0000313" key="7">
    <source>
        <dbReference type="EMBL" id="KAB2935464.1"/>
    </source>
</evidence>
<dbReference type="GO" id="GO:0046872">
    <property type="term" value="F:metal ion binding"/>
    <property type="evidence" value="ECO:0007669"/>
    <property type="project" value="UniProtKB-KW"/>
</dbReference>
<keyword evidence="2 4" id="KW-0479">Metal-binding</keyword>
<keyword evidence="3 4" id="KW-0408">Iron</keyword>
<evidence type="ECO:0000256" key="1">
    <source>
        <dbReference type="ARBA" id="ARBA00022617"/>
    </source>
</evidence>
<protein>
    <submittedName>
        <fullName evidence="7">C-type cytochrome</fullName>
    </submittedName>
</protein>
<evidence type="ECO:0000256" key="3">
    <source>
        <dbReference type="ARBA" id="ARBA00023004"/>
    </source>
</evidence>
<dbReference type="Gene3D" id="1.10.760.10">
    <property type="entry name" value="Cytochrome c-like domain"/>
    <property type="match status" value="1"/>
</dbReference>
<dbReference type="InterPro" id="IPR036909">
    <property type="entry name" value="Cyt_c-like_dom_sf"/>
</dbReference>
<dbReference type="Proteomes" id="UP000460298">
    <property type="component" value="Unassembled WGS sequence"/>
</dbReference>
<reference evidence="7 8" key="1">
    <citation type="submission" date="2019-10" db="EMBL/GenBank/DDBJ databases">
        <title>Extracellular Electron Transfer in a Candidatus Methanoperedens spp. Enrichment Culture.</title>
        <authorList>
            <person name="Berger S."/>
            <person name="Rangel Shaw D."/>
            <person name="Berben T."/>
            <person name="In 'T Zandt M."/>
            <person name="Frank J."/>
            <person name="Reimann J."/>
            <person name="Jetten M.S.M."/>
            <person name="Welte C.U."/>
        </authorList>
    </citation>
    <scope>NUCLEOTIDE SEQUENCE [LARGE SCALE GENOMIC DNA]</scope>
    <source>
        <strain evidence="7">SB12</strain>
    </source>
</reference>
<dbReference type="GO" id="GO:0009055">
    <property type="term" value="F:electron transfer activity"/>
    <property type="evidence" value="ECO:0007669"/>
    <property type="project" value="InterPro"/>
</dbReference>
<dbReference type="GO" id="GO:0020037">
    <property type="term" value="F:heme binding"/>
    <property type="evidence" value="ECO:0007669"/>
    <property type="project" value="InterPro"/>
</dbReference>
<dbReference type="AlphaFoldDB" id="A0A833LZ02"/>
<feature type="domain" description="Cytochrome c" evidence="6">
    <location>
        <begin position="198"/>
        <end position="286"/>
    </location>
</feature>
<sequence length="290" mass="32407">MKLLFRLRLRLLVVGLVLVFSGGATAKPLVLSRCEHGDCWNGYGLGQLAGFTAKVWWEGWWANGHPKGEGWVQTDARIPCTAKEDGVFNCYEDGNPYEGAMILTQVRPGSAGKIVDTKYVWLVRHGLGRMKGEADGTFDEEGTYQYDRLFNGIQRRLVQGKTIAVVVRNGVPDEREWKEAVASALKQALHDSNNDKELAAMKGERSYRAYCAACHKPDMTGLVGPNLTDNSWLHGHRFEEIFWSLMYGIGTERVKQLPPKGPCPAHAQSLGTDELIQIIRYLQATNKNIE</sequence>
<accession>A0A833LZ02</accession>
<evidence type="ECO:0000313" key="8">
    <source>
        <dbReference type="Proteomes" id="UP000460298"/>
    </source>
</evidence>
<evidence type="ECO:0000256" key="2">
    <source>
        <dbReference type="ARBA" id="ARBA00022723"/>
    </source>
</evidence>
<proteinExistence type="predicted"/>
<feature type="chain" id="PRO_5033011896" evidence="5">
    <location>
        <begin position="27"/>
        <end position="290"/>
    </location>
</feature>
<evidence type="ECO:0000256" key="4">
    <source>
        <dbReference type="PROSITE-ProRule" id="PRU00433"/>
    </source>
</evidence>
<evidence type="ECO:0000259" key="6">
    <source>
        <dbReference type="PROSITE" id="PS51007"/>
    </source>
</evidence>
<keyword evidence="1 4" id="KW-0349">Heme</keyword>
<dbReference type="Pfam" id="PF13442">
    <property type="entry name" value="Cytochrome_CBB3"/>
    <property type="match status" value="1"/>
</dbReference>
<dbReference type="PROSITE" id="PS51007">
    <property type="entry name" value="CYTC"/>
    <property type="match status" value="1"/>
</dbReference>
<keyword evidence="5" id="KW-0732">Signal</keyword>
<feature type="signal peptide" evidence="5">
    <location>
        <begin position="1"/>
        <end position="26"/>
    </location>
</feature>
<name>A0A833LZ02_9LEPT</name>
<dbReference type="InterPro" id="IPR009056">
    <property type="entry name" value="Cyt_c-like_dom"/>
</dbReference>
<comment type="caution">
    <text evidence="7">The sequence shown here is derived from an EMBL/GenBank/DDBJ whole genome shotgun (WGS) entry which is preliminary data.</text>
</comment>
<organism evidence="7 8">
    <name type="scientific">Leptonema illini</name>
    <dbReference type="NCBI Taxonomy" id="183"/>
    <lineage>
        <taxon>Bacteria</taxon>
        <taxon>Pseudomonadati</taxon>
        <taxon>Spirochaetota</taxon>
        <taxon>Spirochaetia</taxon>
        <taxon>Leptospirales</taxon>
        <taxon>Leptospiraceae</taxon>
        <taxon>Leptonema</taxon>
    </lineage>
</organism>
<dbReference type="EMBL" id="WBUI01000001">
    <property type="protein sequence ID" value="KAB2935464.1"/>
    <property type="molecule type" value="Genomic_DNA"/>
</dbReference>
<evidence type="ECO:0000256" key="5">
    <source>
        <dbReference type="SAM" id="SignalP"/>
    </source>
</evidence>